<dbReference type="Pfam" id="PF01593">
    <property type="entry name" value="Amino_oxidase"/>
    <property type="match status" value="1"/>
</dbReference>
<dbReference type="Proteomes" id="UP000502421">
    <property type="component" value="Chromosome"/>
</dbReference>
<dbReference type="PANTHER" id="PTHR42923">
    <property type="entry name" value="PROTOPORPHYRINOGEN OXIDASE"/>
    <property type="match status" value="1"/>
</dbReference>
<dbReference type="PANTHER" id="PTHR42923:SF39">
    <property type="entry name" value="AMINO OXIDASE"/>
    <property type="match status" value="1"/>
</dbReference>
<protein>
    <submittedName>
        <fullName evidence="2">FAD-dependent oxidoreductase</fullName>
    </submittedName>
</protein>
<dbReference type="SUPFAM" id="SSF51905">
    <property type="entry name" value="FAD/NAD(P)-binding domain"/>
    <property type="match status" value="1"/>
</dbReference>
<evidence type="ECO:0000313" key="3">
    <source>
        <dbReference type="Proteomes" id="UP000502421"/>
    </source>
</evidence>
<dbReference type="EMBL" id="CP051205">
    <property type="protein sequence ID" value="QJB35859.1"/>
    <property type="molecule type" value="Genomic_DNA"/>
</dbReference>
<feature type="domain" description="Amine oxidase" evidence="1">
    <location>
        <begin position="84"/>
        <end position="542"/>
    </location>
</feature>
<dbReference type="InterPro" id="IPR050464">
    <property type="entry name" value="Zeta_carotene_desat/Oxidored"/>
</dbReference>
<dbReference type="RefSeq" id="WP_168811328.1">
    <property type="nucleotide sequence ID" value="NZ_CP051205.1"/>
</dbReference>
<name>A0AAE6ZMA2_9BACT</name>
<accession>A0AAE6ZMA2</accession>
<sequence>MNGGDTRSKPLSRKDFLRYMALVAGGTVTLGQYLACTNKTDKYAHITGKINGASAAVGHRLREGGFPEPAVVGHTNTVIAGSGVAGLTAARKLRQHNIPFKVLELEPGVGGNAGWGENTYSAYPLGAHYLPLPNLENKPLLALLEEAGILTGYDAAGVPVYNETDLCFDPEERLFIHHRWQEGLIPQLGISSDTAAEIQRFLAEMERLRGVKGADQRFAFDIPVASSSADPQFTALDRLTMKAWMQQQGYVSEELHWYIDYCCRDDYGAASDVVSAWAGIHYFAGRKGRAANAEPSQVLTWPQGNGRLIQHLLQFSKDALLPNSLVYRVTPAGDKVYVDYYDVKEHRAKRIIADHCILAIPQFVAHRLLPDMAPASGFVYSPWLVANVTLDEVPSSSGYPLSWDNVVYKGRSLGYVNAQQQTLSTAAPKKQVITWYLPLDHLEPVASRQYALALDHAHWVKLITDELEVAHKGIHRLIRQIDIQVWGHGMIRPYPGFISGAVLKAARQYPYPNVFTAHADLSGISIFEEAFYHGNRAAEAVLARC</sequence>
<dbReference type="InterPro" id="IPR002937">
    <property type="entry name" value="Amino_oxidase"/>
</dbReference>
<dbReference type="KEGG" id="coy:HF329_32955"/>
<gene>
    <name evidence="2" type="ORF">HF329_32955</name>
</gene>
<reference evidence="3" key="1">
    <citation type="submission" date="2020-04" db="EMBL/GenBank/DDBJ databases">
        <authorList>
            <person name="Kittiwongwattana C."/>
        </authorList>
    </citation>
    <scope>NUCLEOTIDE SEQUENCE [LARGE SCALE GENOMIC DNA]</scope>
    <source>
        <strain evidence="3">1310</strain>
    </source>
</reference>
<dbReference type="Gene3D" id="3.50.50.60">
    <property type="entry name" value="FAD/NAD(P)-binding domain"/>
    <property type="match status" value="1"/>
</dbReference>
<evidence type="ECO:0000313" key="2">
    <source>
        <dbReference type="EMBL" id="QJB35859.1"/>
    </source>
</evidence>
<organism evidence="2 3">
    <name type="scientific">Chitinophaga oryzae</name>
    <dbReference type="NCBI Taxonomy" id="2725414"/>
    <lineage>
        <taxon>Bacteria</taxon>
        <taxon>Pseudomonadati</taxon>
        <taxon>Bacteroidota</taxon>
        <taxon>Chitinophagia</taxon>
        <taxon>Chitinophagales</taxon>
        <taxon>Chitinophagaceae</taxon>
        <taxon>Chitinophaga</taxon>
    </lineage>
</organism>
<proteinExistence type="predicted"/>
<evidence type="ECO:0000259" key="1">
    <source>
        <dbReference type="Pfam" id="PF01593"/>
    </source>
</evidence>
<dbReference type="GO" id="GO:0016491">
    <property type="term" value="F:oxidoreductase activity"/>
    <property type="evidence" value="ECO:0007669"/>
    <property type="project" value="InterPro"/>
</dbReference>
<dbReference type="AlphaFoldDB" id="A0AAE6ZMA2"/>
<dbReference type="InterPro" id="IPR036188">
    <property type="entry name" value="FAD/NAD-bd_sf"/>
</dbReference>